<name>A0A6C0C658_9ZZZZ</name>
<evidence type="ECO:0000313" key="1">
    <source>
        <dbReference type="EMBL" id="QHT00068.1"/>
    </source>
</evidence>
<proteinExistence type="predicted"/>
<dbReference type="EMBL" id="MN739352">
    <property type="protein sequence ID" value="QHT00068.1"/>
    <property type="molecule type" value="Genomic_DNA"/>
</dbReference>
<sequence length="173" mass="19785">MLPRGNPKKQPIVENATRIVFDKPPSEKYPHIVTFDDLFCSGITDANCNFPILSEVPPPRIFVGALGSSSEEPFEKIPEEKFHKLSKELVTIPEGKEIIVDKPNKPITVFCKYCDYPLKDTDGNMFDHTRRKKQLGCNKLQMKVTTTESDSVINIASYNKVHMMWAMRNNMYC</sequence>
<accession>A0A6C0C658</accession>
<organism evidence="1">
    <name type="scientific">viral metagenome</name>
    <dbReference type="NCBI Taxonomy" id="1070528"/>
    <lineage>
        <taxon>unclassified sequences</taxon>
        <taxon>metagenomes</taxon>
        <taxon>organismal metagenomes</taxon>
    </lineage>
</organism>
<protein>
    <submittedName>
        <fullName evidence="1">Uncharacterized protein</fullName>
    </submittedName>
</protein>
<reference evidence="1" key="1">
    <citation type="journal article" date="2020" name="Nature">
        <title>Giant virus diversity and host interactions through global metagenomics.</title>
        <authorList>
            <person name="Schulz F."/>
            <person name="Roux S."/>
            <person name="Paez-Espino D."/>
            <person name="Jungbluth S."/>
            <person name="Walsh D.A."/>
            <person name="Denef V.J."/>
            <person name="McMahon K.D."/>
            <person name="Konstantinidis K.T."/>
            <person name="Eloe-Fadrosh E.A."/>
            <person name="Kyrpides N.C."/>
            <person name="Woyke T."/>
        </authorList>
    </citation>
    <scope>NUCLEOTIDE SEQUENCE</scope>
    <source>
        <strain evidence="1">GVMAG-M-3300020192-26</strain>
    </source>
</reference>
<dbReference type="AlphaFoldDB" id="A0A6C0C658"/>